<dbReference type="Proteomes" id="UP001597120">
    <property type="component" value="Unassembled WGS sequence"/>
</dbReference>
<evidence type="ECO:0000313" key="3">
    <source>
        <dbReference type="Proteomes" id="UP001597120"/>
    </source>
</evidence>
<sequence>MGHILILWCLAAMLASCSNWATPEPEALLDNVLANMEGLAGLAYEGRSEVQIAGMSVAVSTFSQSADGSGRLAVNAQGGGRALDPVDLIDGLGKARKNVRLEMATGRRPALVVETDAEQWTRLIRQQWEKRLAEIIEQQAGRSAQYRQVIGVEKAAQLDKEIAGRIQEEKARLEQLSSSLSAQGNCRIWIDLPSQRAKELEVKTRLNYSAQGAGQEETVRSHYIFSTPLD</sequence>
<gene>
    <name evidence="2" type="ORF">ACFQ03_00620</name>
</gene>
<accession>A0ABW3D5L9</accession>
<keyword evidence="3" id="KW-1185">Reference proteome</keyword>
<proteinExistence type="predicted"/>
<evidence type="ECO:0008006" key="4">
    <source>
        <dbReference type="Google" id="ProtNLM"/>
    </source>
</evidence>
<dbReference type="EMBL" id="JBHTIU010000001">
    <property type="protein sequence ID" value="MFD0867648.1"/>
    <property type="molecule type" value="Genomic_DNA"/>
</dbReference>
<feature type="chain" id="PRO_5047344048" description="Lipoprotein" evidence="1">
    <location>
        <begin position="22"/>
        <end position="230"/>
    </location>
</feature>
<protein>
    <recommendedName>
        <fullName evidence="4">Lipoprotein</fullName>
    </recommendedName>
</protein>
<reference evidence="3" key="1">
    <citation type="journal article" date="2019" name="Int. J. Syst. Evol. Microbiol.">
        <title>The Global Catalogue of Microorganisms (GCM) 10K type strain sequencing project: providing services to taxonomists for standard genome sequencing and annotation.</title>
        <authorList>
            <consortium name="The Broad Institute Genomics Platform"/>
            <consortium name="The Broad Institute Genome Sequencing Center for Infectious Disease"/>
            <person name="Wu L."/>
            <person name="Ma J."/>
        </authorList>
    </citation>
    <scope>NUCLEOTIDE SEQUENCE [LARGE SCALE GENOMIC DNA]</scope>
    <source>
        <strain evidence="3">CCUG 57263</strain>
    </source>
</reference>
<evidence type="ECO:0000313" key="2">
    <source>
        <dbReference type="EMBL" id="MFD0867648.1"/>
    </source>
</evidence>
<feature type="signal peptide" evidence="1">
    <location>
        <begin position="1"/>
        <end position="21"/>
    </location>
</feature>
<organism evidence="2 3">
    <name type="scientific">Paenibacillus residui</name>
    <dbReference type="NCBI Taxonomy" id="629724"/>
    <lineage>
        <taxon>Bacteria</taxon>
        <taxon>Bacillati</taxon>
        <taxon>Bacillota</taxon>
        <taxon>Bacilli</taxon>
        <taxon>Bacillales</taxon>
        <taxon>Paenibacillaceae</taxon>
        <taxon>Paenibacillus</taxon>
    </lineage>
</organism>
<comment type="caution">
    <text evidence="2">The sequence shown here is derived from an EMBL/GenBank/DDBJ whole genome shotgun (WGS) entry which is preliminary data.</text>
</comment>
<dbReference type="RefSeq" id="WP_379285422.1">
    <property type="nucleotide sequence ID" value="NZ_JBHTIU010000001.1"/>
</dbReference>
<evidence type="ECO:0000256" key="1">
    <source>
        <dbReference type="SAM" id="SignalP"/>
    </source>
</evidence>
<name>A0ABW3D5L9_9BACL</name>
<keyword evidence="1" id="KW-0732">Signal</keyword>